<feature type="domain" description="M23ase beta-sheet core" evidence="2">
    <location>
        <begin position="302"/>
        <end position="395"/>
    </location>
</feature>
<sequence length="399" mass="42688">MTPVANRAPLASLAVIAFCAICAVAVPMAGAQTVGSMRNQINQAQSKIDHKQGQARVLSSTIAGFTNKINGIQGGITTLRSRQAGVQSKLDTAVARLRVIQGQHRKSEVELAKLRAQLGKARKILSRRLVELYQSDRPDLITVVLHSDGFARLIENKEFLSRIGQQDREIITAVRISRAQTATIASRLAGIEAEKQTVANSILQRRNEIDAVRSKLESKQQAWASARSQRQGALDQVRADSKKLHEKIDVLQSDINSVTGQLQGSGNLSAGPIRSGSGTFIWPVNGPVTSPFCERRAWESCHPGVDIGVPSGTPIRAAGSGTVQIAGWVGGYGNYTCIGHGGGVSTCYGHQSRFATSVGSHVSQGQVIGYIGCTGLCFGAHLHFEVRVNGSVTNPLNWL</sequence>
<name>A0A6J7EHB1_9ZZZZ</name>
<protein>
    <submittedName>
        <fullName evidence="3">Unannotated protein</fullName>
    </submittedName>
</protein>
<dbReference type="GO" id="GO:0004222">
    <property type="term" value="F:metalloendopeptidase activity"/>
    <property type="evidence" value="ECO:0007669"/>
    <property type="project" value="TreeGrafter"/>
</dbReference>
<dbReference type="PANTHER" id="PTHR21666">
    <property type="entry name" value="PEPTIDASE-RELATED"/>
    <property type="match status" value="1"/>
</dbReference>
<evidence type="ECO:0000259" key="2">
    <source>
        <dbReference type="Pfam" id="PF01551"/>
    </source>
</evidence>
<evidence type="ECO:0000256" key="1">
    <source>
        <dbReference type="ARBA" id="ARBA00022729"/>
    </source>
</evidence>
<accession>A0A6J7EHB1</accession>
<dbReference type="CDD" id="cd12797">
    <property type="entry name" value="M23_peptidase"/>
    <property type="match status" value="1"/>
</dbReference>
<dbReference type="Pfam" id="PF01551">
    <property type="entry name" value="Peptidase_M23"/>
    <property type="match status" value="1"/>
</dbReference>
<dbReference type="EMBL" id="CAFBLU010000022">
    <property type="protein sequence ID" value="CAB4879043.1"/>
    <property type="molecule type" value="Genomic_DNA"/>
</dbReference>
<organism evidence="3">
    <name type="scientific">freshwater metagenome</name>
    <dbReference type="NCBI Taxonomy" id="449393"/>
    <lineage>
        <taxon>unclassified sequences</taxon>
        <taxon>metagenomes</taxon>
        <taxon>ecological metagenomes</taxon>
    </lineage>
</organism>
<dbReference type="AlphaFoldDB" id="A0A6J7EHB1"/>
<dbReference type="Gene3D" id="2.70.70.10">
    <property type="entry name" value="Glucose Permease (Domain IIA)"/>
    <property type="match status" value="1"/>
</dbReference>
<gene>
    <name evidence="3" type="ORF">UFOPK3444_01218</name>
</gene>
<keyword evidence="1" id="KW-0732">Signal</keyword>
<dbReference type="SUPFAM" id="SSF51261">
    <property type="entry name" value="Duplicated hybrid motif"/>
    <property type="match status" value="1"/>
</dbReference>
<dbReference type="Gene3D" id="6.10.250.3150">
    <property type="match status" value="1"/>
</dbReference>
<proteinExistence type="predicted"/>
<dbReference type="InterPro" id="IPR050570">
    <property type="entry name" value="Cell_wall_metabolism_enzyme"/>
</dbReference>
<reference evidence="3" key="1">
    <citation type="submission" date="2020-05" db="EMBL/GenBank/DDBJ databases">
        <authorList>
            <person name="Chiriac C."/>
            <person name="Salcher M."/>
            <person name="Ghai R."/>
            <person name="Kavagutti S V."/>
        </authorList>
    </citation>
    <scope>NUCLEOTIDE SEQUENCE</scope>
</reference>
<dbReference type="InterPro" id="IPR011055">
    <property type="entry name" value="Dup_hybrid_motif"/>
</dbReference>
<evidence type="ECO:0000313" key="3">
    <source>
        <dbReference type="EMBL" id="CAB4879043.1"/>
    </source>
</evidence>
<dbReference type="InterPro" id="IPR016047">
    <property type="entry name" value="M23ase_b-sheet_dom"/>
</dbReference>
<dbReference type="PANTHER" id="PTHR21666:SF289">
    <property type="entry name" value="L-ALA--D-GLU ENDOPEPTIDASE"/>
    <property type="match status" value="1"/>
</dbReference>